<evidence type="ECO:0000259" key="13">
    <source>
        <dbReference type="Pfam" id="PF00593"/>
    </source>
</evidence>
<dbReference type="PANTHER" id="PTHR30069">
    <property type="entry name" value="TONB-DEPENDENT OUTER MEMBRANE RECEPTOR"/>
    <property type="match status" value="1"/>
</dbReference>
<evidence type="ECO:0000256" key="12">
    <source>
        <dbReference type="SAM" id="SignalP"/>
    </source>
</evidence>
<evidence type="ECO:0000256" key="11">
    <source>
        <dbReference type="RuleBase" id="RU003357"/>
    </source>
</evidence>
<sequence length="803" mass="90636">MKKFLLMWWLLAMPFIALSQTITIKDQESNLPIEQVMLISKHPGAFATTNSVGKVDISAFKGAEIIEVRQLSYKPLLISYDAIEAEGFILFMERSNFNLDEVIVSATRWRQTTGNIPAKVVSISPKEVALQNPQTAADMLNISGKVYVQKSQQGGGSPMIRGFATNRLLYTIDGVRMNTAIFRGGNIQNVISLDPFAVESTEVLFGPGSVIYGSDAIGGVMSFRTLTPHFSVDENPAINGHAAVRYSSANNEKTGHVDVNVGWKKWALTTSVSRWDYDDLRQGKFGPDDYLKTYKVERIDDTDRMIELDDQLLQVPSAYSQTNFMQKVRFKPSEKWDFEYGFHFSETSSYGRYDRHNRMRNGMPRYAEWNYGPQKWVMNNLSITHSDNNPAFDQMTIRLAQQSFEESRISRNFNAEMRETRTEEVEAYSINVDFLKDFGRKNTLFYGVEYILNDVTSTGVDENIVSGNQSEGPTRYPQAHWNSIGIYVNNEWKVFEKITVQSGLRYNQFILDADFRNNLDFYPLPFAEAEINNGALTGSIGAVYRPTNTWVISTNFGTAFRSPNVDDIGKVFDSEQGAVTVPNPELKAEYAYNVDAGIAKVFGDVAKVDITGYYTLLNNALVRRNFQLNGRDSILYDGVQSQVQAIQNAAMARVYGIQAGLELKFPGGFNFSSDMNYQVGEEELDDGSTSPSRHAAPLFGTSRLGYKYKKLQLLAYANYQGERSYEDLAVEEQEKDEIYAKDENGNNYSPSWYTLNFKAMYAIDQMFSVNVGIENISDQRYRPYSSGISAPGRNFIVSLSAKF</sequence>
<keyword evidence="5 12" id="KW-0732">Signal</keyword>
<dbReference type="Pfam" id="PF07715">
    <property type="entry name" value="Plug"/>
    <property type="match status" value="1"/>
</dbReference>
<keyword evidence="3 10" id="KW-1134">Transmembrane beta strand</keyword>
<comment type="caution">
    <text evidence="15">The sequence shown here is derived from an EMBL/GenBank/DDBJ whole genome shotgun (WGS) entry which is preliminary data.</text>
</comment>
<evidence type="ECO:0000313" key="15">
    <source>
        <dbReference type="EMBL" id="PTB96469.1"/>
    </source>
</evidence>
<organism evidence="15 16">
    <name type="scientific">Marivirga lumbricoides</name>
    <dbReference type="NCBI Taxonomy" id="1046115"/>
    <lineage>
        <taxon>Bacteria</taxon>
        <taxon>Pseudomonadati</taxon>
        <taxon>Bacteroidota</taxon>
        <taxon>Cytophagia</taxon>
        <taxon>Cytophagales</taxon>
        <taxon>Marivirgaceae</taxon>
        <taxon>Marivirga</taxon>
    </lineage>
</organism>
<accession>A0A2T4DRM5</accession>
<dbReference type="Pfam" id="PF00593">
    <property type="entry name" value="TonB_dep_Rec_b-barrel"/>
    <property type="match status" value="1"/>
</dbReference>
<dbReference type="GO" id="GO:0015344">
    <property type="term" value="F:siderophore uptake transmembrane transporter activity"/>
    <property type="evidence" value="ECO:0007669"/>
    <property type="project" value="TreeGrafter"/>
</dbReference>
<reference evidence="15 16" key="1">
    <citation type="submission" date="2018-03" db="EMBL/GenBank/DDBJ databases">
        <title>Cross-interface Injection: A General Nanoliter Liquid Handling Method Applied to Single Cells Genome Amplification Automated Nanoliter Liquid Handling Applied to Single Cell Multiple Displacement Amplification.</title>
        <authorList>
            <person name="Yun J."/>
            <person name="Xu P."/>
            <person name="Xu J."/>
            <person name="Dai X."/>
            <person name="Wang Y."/>
            <person name="Zheng X."/>
            <person name="Cao C."/>
            <person name="Yi Q."/>
            <person name="Zhu Y."/>
            <person name="Wang L."/>
            <person name="Dong Z."/>
            <person name="Huang Y."/>
            <person name="Huang L."/>
            <person name="Du W."/>
        </authorList>
    </citation>
    <scope>NUCLEOTIDE SEQUENCE [LARGE SCALE GENOMIC DNA]</scope>
    <source>
        <strain evidence="15 16">Z-D1-2</strain>
    </source>
</reference>
<gene>
    <name evidence="15" type="ORF">C9994_07295</name>
</gene>
<dbReference type="SUPFAM" id="SSF56935">
    <property type="entry name" value="Porins"/>
    <property type="match status" value="1"/>
</dbReference>
<dbReference type="EMBL" id="PYVU01000050">
    <property type="protein sequence ID" value="PTB96469.1"/>
    <property type="molecule type" value="Genomic_DNA"/>
</dbReference>
<dbReference type="Gene3D" id="2.40.170.20">
    <property type="entry name" value="TonB-dependent receptor, beta-barrel domain"/>
    <property type="match status" value="1"/>
</dbReference>
<evidence type="ECO:0000256" key="9">
    <source>
        <dbReference type="ARBA" id="ARBA00023237"/>
    </source>
</evidence>
<dbReference type="Gene3D" id="2.170.130.10">
    <property type="entry name" value="TonB-dependent receptor, plug domain"/>
    <property type="match status" value="1"/>
</dbReference>
<keyword evidence="4 10" id="KW-0812">Transmembrane</keyword>
<evidence type="ECO:0000256" key="2">
    <source>
        <dbReference type="ARBA" id="ARBA00022448"/>
    </source>
</evidence>
<comment type="subcellular location">
    <subcellularLocation>
        <location evidence="1 10">Cell outer membrane</location>
        <topology evidence="1 10">Multi-pass membrane protein</topology>
    </subcellularLocation>
</comment>
<dbReference type="InterPro" id="IPR012910">
    <property type="entry name" value="Plug_dom"/>
</dbReference>
<evidence type="ECO:0000313" key="16">
    <source>
        <dbReference type="Proteomes" id="UP000240608"/>
    </source>
</evidence>
<dbReference type="InterPro" id="IPR036942">
    <property type="entry name" value="Beta-barrel_TonB_sf"/>
</dbReference>
<feature type="chain" id="PRO_5015518546" evidence="12">
    <location>
        <begin position="20"/>
        <end position="803"/>
    </location>
</feature>
<dbReference type="PROSITE" id="PS01156">
    <property type="entry name" value="TONB_DEPENDENT_REC_2"/>
    <property type="match status" value="1"/>
</dbReference>
<keyword evidence="7 10" id="KW-0472">Membrane</keyword>
<dbReference type="InterPro" id="IPR039426">
    <property type="entry name" value="TonB-dep_rcpt-like"/>
</dbReference>
<feature type="domain" description="TonB-dependent receptor-like beta-barrel" evidence="13">
    <location>
        <begin position="348"/>
        <end position="776"/>
    </location>
</feature>
<feature type="domain" description="TonB-dependent receptor plug" evidence="14">
    <location>
        <begin position="115"/>
        <end position="220"/>
    </location>
</feature>
<comment type="similarity">
    <text evidence="10 11">Belongs to the TonB-dependent receptor family.</text>
</comment>
<dbReference type="GO" id="GO:0009279">
    <property type="term" value="C:cell outer membrane"/>
    <property type="evidence" value="ECO:0007669"/>
    <property type="project" value="UniProtKB-SubCell"/>
</dbReference>
<feature type="signal peptide" evidence="12">
    <location>
        <begin position="1"/>
        <end position="19"/>
    </location>
</feature>
<evidence type="ECO:0000256" key="6">
    <source>
        <dbReference type="ARBA" id="ARBA00023077"/>
    </source>
</evidence>
<evidence type="ECO:0000259" key="14">
    <source>
        <dbReference type="Pfam" id="PF07715"/>
    </source>
</evidence>
<dbReference type="PROSITE" id="PS52016">
    <property type="entry name" value="TONB_DEPENDENT_REC_3"/>
    <property type="match status" value="1"/>
</dbReference>
<evidence type="ECO:0000256" key="7">
    <source>
        <dbReference type="ARBA" id="ARBA00023136"/>
    </source>
</evidence>
<dbReference type="PANTHER" id="PTHR30069:SF29">
    <property type="entry name" value="HEMOGLOBIN AND HEMOGLOBIN-HAPTOGLOBIN-BINDING PROTEIN 1-RELATED"/>
    <property type="match status" value="1"/>
</dbReference>
<keyword evidence="9 10" id="KW-0998">Cell outer membrane</keyword>
<evidence type="ECO:0000256" key="3">
    <source>
        <dbReference type="ARBA" id="ARBA00022452"/>
    </source>
</evidence>
<evidence type="ECO:0000256" key="5">
    <source>
        <dbReference type="ARBA" id="ARBA00022729"/>
    </source>
</evidence>
<dbReference type="AlphaFoldDB" id="A0A2T4DRM5"/>
<proteinExistence type="inferred from homology"/>
<dbReference type="InterPro" id="IPR037066">
    <property type="entry name" value="Plug_dom_sf"/>
</dbReference>
<protein>
    <submittedName>
        <fullName evidence="15">TonB-dependent receptor</fullName>
    </submittedName>
</protein>
<dbReference type="Proteomes" id="UP000240608">
    <property type="component" value="Unassembled WGS sequence"/>
</dbReference>
<evidence type="ECO:0000256" key="1">
    <source>
        <dbReference type="ARBA" id="ARBA00004571"/>
    </source>
</evidence>
<evidence type="ECO:0000256" key="4">
    <source>
        <dbReference type="ARBA" id="ARBA00022692"/>
    </source>
</evidence>
<dbReference type="InterPro" id="IPR010917">
    <property type="entry name" value="TonB_rcpt_CS"/>
</dbReference>
<keyword evidence="2 10" id="KW-0813">Transport</keyword>
<dbReference type="GO" id="GO:0044718">
    <property type="term" value="P:siderophore transmembrane transport"/>
    <property type="evidence" value="ECO:0007669"/>
    <property type="project" value="TreeGrafter"/>
</dbReference>
<keyword evidence="8 15" id="KW-0675">Receptor</keyword>
<keyword evidence="6 11" id="KW-0798">TonB box</keyword>
<evidence type="ECO:0000256" key="10">
    <source>
        <dbReference type="PROSITE-ProRule" id="PRU01360"/>
    </source>
</evidence>
<dbReference type="InterPro" id="IPR000531">
    <property type="entry name" value="Beta-barrel_TonB"/>
</dbReference>
<name>A0A2T4DRM5_9BACT</name>
<evidence type="ECO:0000256" key="8">
    <source>
        <dbReference type="ARBA" id="ARBA00023170"/>
    </source>
</evidence>